<evidence type="ECO:0000256" key="3">
    <source>
        <dbReference type="ARBA" id="ARBA00031690"/>
    </source>
</evidence>
<dbReference type="GO" id="GO:0090560">
    <property type="term" value="F:2-(3-amino-3-carboxypropyl)histidine synthase activity"/>
    <property type="evidence" value="ECO:0007669"/>
    <property type="project" value="InterPro"/>
</dbReference>
<dbReference type="SFLD" id="SFLDS00032">
    <property type="entry name" value="Radical_SAM_3-amino-3-carboxyp"/>
    <property type="match status" value="1"/>
</dbReference>
<dbReference type="Pfam" id="PF01866">
    <property type="entry name" value="Diphthamide_syn"/>
    <property type="match status" value="1"/>
</dbReference>
<reference evidence="6 7" key="1">
    <citation type="journal article" date="2017" name="Environ. Microbiol.">
        <title>Decay of the glycolytic pathway and adaptation to intranuclear parasitism within Enterocytozoonidae microsporidia.</title>
        <authorList>
            <person name="Wiredu Boakye D."/>
            <person name="Jaroenlak P."/>
            <person name="Prachumwat A."/>
            <person name="Williams T.A."/>
            <person name="Bateman K.S."/>
            <person name="Itsathitphaisarn O."/>
            <person name="Sritunyalucksana K."/>
            <person name="Paszkiewicz K.H."/>
            <person name="Moore K.A."/>
            <person name="Stentiford G.D."/>
            <person name="Williams B.A."/>
        </authorList>
    </citation>
    <scope>NUCLEOTIDE SEQUENCE [LARGE SCALE GENOMIC DNA]</scope>
    <source>
        <strain evidence="6 7">GB1</strain>
    </source>
</reference>
<dbReference type="Gene3D" id="3.40.50.11850">
    <property type="entry name" value="Diphthamide synthesis DPH1/DPH2 domain 2"/>
    <property type="match status" value="1"/>
</dbReference>
<evidence type="ECO:0000313" key="6">
    <source>
        <dbReference type="EMBL" id="ORD97918.1"/>
    </source>
</evidence>
<dbReference type="GO" id="GO:0017183">
    <property type="term" value="P:protein histidyl modification to diphthamide"/>
    <property type="evidence" value="ECO:0007669"/>
    <property type="project" value="InterPro"/>
</dbReference>
<dbReference type="FunFam" id="3.40.50.11850:FF:000002">
    <property type="entry name" value="2-(3-amino-3-carboxypropyl)histidine synthase subunit 1"/>
    <property type="match status" value="1"/>
</dbReference>
<evidence type="ECO:0000256" key="5">
    <source>
        <dbReference type="ARBA" id="ARBA00032789"/>
    </source>
</evidence>
<keyword evidence="7" id="KW-1185">Reference proteome</keyword>
<evidence type="ECO:0000256" key="2">
    <source>
        <dbReference type="ARBA" id="ARBA00021915"/>
    </source>
</evidence>
<dbReference type="InterPro" id="IPR042264">
    <property type="entry name" value="DPH1/DPH2_2"/>
</dbReference>
<dbReference type="Gene3D" id="3.40.50.11860">
    <property type="entry name" value="Diphthamide synthesis DPH1/DPH2 domain 3"/>
    <property type="match status" value="1"/>
</dbReference>
<gene>
    <name evidence="6" type="primary">DPH1</name>
    <name evidence="6" type="ORF">HERIO_246</name>
</gene>
<evidence type="ECO:0000256" key="1">
    <source>
        <dbReference type="ARBA" id="ARBA00010173"/>
    </source>
</evidence>
<dbReference type="NCBIfam" id="TIGR00322">
    <property type="entry name" value="diphth2_R"/>
    <property type="match status" value="1"/>
</dbReference>
<dbReference type="InterPro" id="IPR035435">
    <property type="entry name" value="DPH1/DPH2_euk_archaea"/>
</dbReference>
<dbReference type="PANTHER" id="PTHR10762:SF1">
    <property type="entry name" value="2-(3-AMINO-3-CARBOXYPROPYL)HISTIDINE SYNTHASE SUBUNIT 1"/>
    <property type="match status" value="1"/>
</dbReference>
<dbReference type="InterPro" id="IPR042265">
    <property type="entry name" value="DPH1/DPH2_3"/>
</dbReference>
<dbReference type="AlphaFoldDB" id="A0A1X0QDP7"/>
<dbReference type="VEuPathDB" id="MicrosporidiaDB:A0H76_2607"/>
<protein>
    <recommendedName>
        <fullName evidence="2">2-(3-amino-3-carboxypropyl)histidine synthase subunit 1</fullName>
    </recommendedName>
    <alternativeName>
        <fullName evidence="4">Diphthamide biosynthesis protein 1</fullName>
    </alternativeName>
    <alternativeName>
        <fullName evidence="5">Diphtheria toxin resistance protein 1</fullName>
    </alternativeName>
    <alternativeName>
        <fullName evidence="3">S-adenosyl-L-methionine:L-histidine 3-amino-3-carboxypropyltransferase 1</fullName>
    </alternativeName>
</protein>
<name>A0A1X0QDP7_9MICR</name>
<dbReference type="EMBL" id="LVKB01000006">
    <property type="protein sequence ID" value="ORD97918.1"/>
    <property type="molecule type" value="Genomic_DNA"/>
</dbReference>
<proteinExistence type="inferred from homology"/>
<dbReference type="VEuPathDB" id="MicrosporidiaDB:HERIO_246"/>
<comment type="caution">
    <text evidence="6">The sequence shown here is derived from an EMBL/GenBank/DDBJ whole genome shotgun (WGS) entry which is preliminary data.</text>
</comment>
<dbReference type="PIRSF" id="PIRSF004967">
    <property type="entry name" value="DPH1"/>
    <property type="match status" value="1"/>
</dbReference>
<accession>A0A1X0QDP7</accession>
<sequence length="255" mass="29773">MNCKVLYVFVDIKIDIQHLYELIVSNFSDKNIALLGTIQFNSAVNRLCHKFKTSQNNNVNIPRVRPLSNGEVLGCTSPVIKEDIVVYIGDGRFHLESAMIRNPQKEFYKYSPYDRKLTKEFYDFDKMINLRNEASTVLKKSKYENITFGVILSNLGKQANQYLFERVVKKLKSFNIKVYKIVCGEINNEILKIYSFCDGFVQIGCPRLSIDWGCGYIKPLLSPYEIFRYLDDHKGAYMMDYYSKEEKNPWSMYGE</sequence>
<evidence type="ECO:0000313" key="7">
    <source>
        <dbReference type="Proteomes" id="UP000192356"/>
    </source>
</evidence>
<comment type="similarity">
    <text evidence="1">Belongs to the DPH1/DPH2 family. DPH1 subfamily.</text>
</comment>
<dbReference type="InterPro" id="IPR016435">
    <property type="entry name" value="DPH1/DPH2"/>
</dbReference>
<dbReference type="OrthoDB" id="1649088at2759"/>
<dbReference type="Proteomes" id="UP000192356">
    <property type="component" value="Unassembled WGS sequence"/>
</dbReference>
<organism evidence="6 7">
    <name type="scientific">Hepatospora eriocheir</name>
    <dbReference type="NCBI Taxonomy" id="1081669"/>
    <lineage>
        <taxon>Eukaryota</taxon>
        <taxon>Fungi</taxon>
        <taxon>Fungi incertae sedis</taxon>
        <taxon>Microsporidia</taxon>
        <taxon>Hepatosporidae</taxon>
        <taxon>Hepatospora</taxon>
    </lineage>
</organism>
<evidence type="ECO:0000256" key="4">
    <source>
        <dbReference type="ARBA" id="ARBA00032574"/>
    </source>
</evidence>
<dbReference type="PANTHER" id="PTHR10762">
    <property type="entry name" value="DIPHTHAMIDE BIOSYNTHESIS PROTEIN"/>
    <property type="match status" value="1"/>
</dbReference>